<comment type="caution">
    <text evidence="4">The sequence shown here is derived from an EMBL/GenBank/DDBJ whole genome shotgun (WGS) entry which is preliminary data.</text>
</comment>
<dbReference type="PANTHER" id="PTHR46008:SF2">
    <property type="entry name" value="LEAF RUST 10 DISEASE-RESISTANCE LOCUS RECEPTOR-LIKE PROTEIN KINASE-LIKE 1.4"/>
    <property type="match status" value="1"/>
</dbReference>
<dbReference type="SUPFAM" id="SSF56112">
    <property type="entry name" value="Protein kinase-like (PK-like)"/>
    <property type="match status" value="1"/>
</dbReference>
<organism evidence="4 5">
    <name type="scientific">Dioscorea zingiberensis</name>
    <dbReference type="NCBI Taxonomy" id="325984"/>
    <lineage>
        <taxon>Eukaryota</taxon>
        <taxon>Viridiplantae</taxon>
        <taxon>Streptophyta</taxon>
        <taxon>Embryophyta</taxon>
        <taxon>Tracheophyta</taxon>
        <taxon>Spermatophyta</taxon>
        <taxon>Magnoliopsida</taxon>
        <taxon>Liliopsida</taxon>
        <taxon>Dioscoreales</taxon>
        <taxon>Dioscoreaceae</taxon>
        <taxon>Dioscorea</taxon>
    </lineage>
</organism>
<keyword evidence="5" id="KW-1185">Reference proteome</keyword>
<dbReference type="GO" id="GO:0005524">
    <property type="term" value="F:ATP binding"/>
    <property type="evidence" value="ECO:0007669"/>
    <property type="project" value="UniProtKB-KW"/>
</dbReference>
<keyword evidence="2" id="KW-0067">ATP-binding</keyword>
<dbReference type="InterPro" id="IPR001245">
    <property type="entry name" value="Ser-Thr/Tyr_kinase_cat_dom"/>
</dbReference>
<dbReference type="GO" id="GO:0004672">
    <property type="term" value="F:protein kinase activity"/>
    <property type="evidence" value="ECO:0007669"/>
    <property type="project" value="InterPro"/>
</dbReference>
<reference evidence="4" key="2">
    <citation type="journal article" date="2022" name="Hortic Res">
        <title>The genome of Dioscorea zingiberensis sheds light on the biosynthesis, origin and evolution of the medicinally important diosgenin saponins.</title>
        <authorList>
            <person name="Li Y."/>
            <person name="Tan C."/>
            <person name="Li Z."/>
            <person name="Guo J."/>
            <person name="Li S."/>
            <person name="Chen X."/>
            <person name="Wang C."/>
            <person name="Dai X."/>
            <person name="Yang H."/>
            <person name="Song W."/>
            <person name="Hou L."/>
            <person name="Xu J."/>
            <person name="Tong Z."/>
            <person name="Xu A."/>
            <person name="Yuan X."/>
            <person name="Wang W."/>
            <person name="Yang Q."/>
            <person name="Chen L."/>
            <person name="Sun Z."/>
            <person name="Wang K."/>
            <person name="Pan B."/>
            <person name="Chen J."/>
            <person name="Bao Y."/>
            <person name="Liu F."/>
            <person name="Qi X."/>
            <person name="Gang D.R."/>
            <person name="Wen J."/>
            <person name="Li J."/>
        </authorList>
    </citation>
    <scope>NUCLEOTIDE SEQUENCE</scope>
    <source>
        <strain evidence="4">Dzin_1.0</strain>
    </source>
</reference>
<reference evidence="4" key="1">
    <citation type="submission" date="2021-03" db="EMBL/GenBank/DDBJ databases">
        <authorList>
            <person name="Li Z."/>
            <person name="Yang C."/>
        </authorList>
    </citation>
    <scope>NUCLEOTIDE SEQUENCE</scope>
    <source>
        <strain evidence="4">Dzin_1.0</strain>
        <tissue evidence="4">Leaf</tissue>
    </source>
</reference>
<feature type="domain" description="Serine-threonine/tyrosine-protein kinase catalytic" evidence="3">
    <location>
        <begin position="35"/>
        <end position="81"/>
    </location>
</feature>
<dbReference type="Gene3D" id="1.10.510.10">
    <property type="entry name" value="Transferase(Phosphotransferase) domain 1"/>
    <property type="match status" value="1"/>
</dbReference>
<dbReference type="InterPro" id="IPR011009">
    <property type="entry name" value="Kinase-like_dom_sf"/>
</dbReference>
<sequence>MAVKGRRLLEVVNGGQKSECEVGASVRVVVGLPSVECEKGRSVWLTSKSDVYSFGVVLMELITAKPAMEIKTHSAEIFLAEIARDKIEDGEFDQFIDNELWSQSDAETRMMITSVLNWH</sequence>
<protein>
    <recommendedName>
        <fullName evidence="3">Serine-threonine/tyrosine-protein kinase catalytic domain-containing protein</fullName>
    </recommendedName>
</protein>
<name>A0A9D5BXZ5_9LILI</name>
<evidence type="ECO:0000313" key="4">
    <source>
        <dbReference type="EMBL" id="KAJ0962680.1"/>
    </source>
</evidence>
<dbReference type="Proteomes" id="UP001085076">
    <property type="component" value="Miscellaneous, Linkage group lg09"/>
</dbReference>
<keyword evidence="1" id="KW-0547">Nucleotide-binding</keyword>
<evidence type="ECO:0000256" key="1">
    <source>
        <dbReference type="ARBA" id="ARBA00022741"/>
    </source>
</evidence>
<proteinExistence type="predicted"/>
<dbReference type="EMBL" id="JAGGNH010000009">
    <property type="protein sequence ID" value="KAJ0962680.1"/>
    <property type="molecule type" value="Genomic_DNA"/>
</dbReference>
<dbReference type="OrthoDB" id="21204at2759"/>
<evidence type="ECO:0000259" key="3">
    <source>
        <dbReference type="Pfam" id="PF07714"/>
    </source>
</evidence>
<evidence type="ECO:0000256" key="2">
    <source>
        <dbReference type="ARBA" id="ARBA00022840"/>
    </source>
</evidence>
<gene>
    <name evidence="4" type="ORF">J5N97_027802</name>
</gene>
<dbReference type="AlphaFoldDB" id="A0A9D5BXZ5"/>
<dbReference type="Pfam" id="PF07714">
    <property type="entry name" value="PK_Tyr_Ser-Thr"/>
    <property type="match status" value="1"/>
</dbReference>
<evidence type="ECO:0000313" key="5">
    <source>
        <dbReference type="Proteomes" id="UP001085076"/>
    </source>
</evidence>
<accession>A0A9D5BXZ5</accession>
<dbReference type="PANTHER" id="PTHR46008">
    <property type="entry name" value="LEAF RUST 10 DISEASE-RESISTANCE LOCUS RECEPTOR-LIKE PROTEIN KINASE-LIKE 1.4"/>
    <property type="match status" value="1"/>
</dbReference>